<reference evidence="1" key="1">
    <citation type="journal article" date="2018" name="Genome Biol.">
        <title>SKESA: strategic k-mer extension for scrupulous assemblies.</title>
        <authorList>
            <person name="Souvorov A."/>
            <person name="Agarwala R."/>
            <person name="Lipman D.J."/>
        </authorList>
    </citation>
    <scope>NUCLEOTIDE SEQUENCE</scope>
    <source>
        <strain evidence="1">MA.RM_150</strain>
    </source>
</reference>
<dbReference type="AlphaFoldDB" id="A0A747E6M4"/>
<sequence>MSITVVPFDDTLTEAVCSAVLAMAFDVFHALVHATAYDSAVSMPAHDGDDLQSVSPMRLLLGGRKDE</sequence>
<gene>
    <name evidence="1" type="ORF">G8M46_004688</name>
</gene>
<accession>A0A747E6M4</accession>
<name>A0A747E6M4_SALER</name>
<protein>
    <submittedName>
        <fullName evidence="1">Uncharacterized protein</fullName>
    </submittedName>
</protein>
<dbReference type="EMBL" id="DAAVFA010000023">
    <property type="protein sequence ID" value="HAF4406996.1"/>
    <property type="molecule type" value="Genomic_DNA"/>
</dbReference>
<organism evidence="1">
    <name type="scientific">Salmonella enterica</name>
    <name type="common">Salmonella choleraesuis</name>
    <dbReference type="NCBI Taxonomy" id="28901"/>
    <lineage>
        <taxon>Bacteria</taxon>
        <taxon>Pseudomonadati</taxon>
        <taxon>Pseudomonadota</taxon>
        <taxon>Gammaproteobacteria</taxon>
        <taxon>Enterobacterales</taxon>
        <taxon>Enterobacteriaceae</taxon>
        <taxon>Salmonella</taxon>
    </lineage>
</organism>
<evidence type="ECO:0000313" key="1">
    <source>
        <dbReference type="EMBL" id="HAF4406996.1"/>
    </source>
</evidence>
<reference evidence="1" key="2">
    <citation type="submission" date="2020-02" db="EMBL/GenBank/DDBJ databases">
        <authorList>
            <consortium name="NCBI Pathogen Detection Project"/>
        </authorList>
    </citation>
    <scope>NUCLEOTIDE SEQUENCE</scope>
    <source>
        <strain evidence="1">MA.RM_150</strain>
    </source>
</reference>
<comment type="caution">
    <text evidence="1">The sequence shown here is derived from an EMBL/GenBank/DDBJ whole genome shotgun (WGS) entry which is preliminary data.</text>
</comment>
<proteinExistence type="predicted"/>